<organism evidence="6 7">
    <name type="scientific">Segnochrobactrum spirostomi</name>
    <dbReference type="NCBI Taxonomy" id="2608987"/>
    <lineage>
        <taxon>Bacteria</taxon>
        <taxon>Pseudomonadati</taxon>
        <taxon>Pseudomonadota</taxon>
        <taxon>Alphaproteobacteria</taxon>
        <taxon>Hyphomicrobiales</taxon>
        <taxon>Segnochrobactraceae</taxon>
        <taxon>Segnochrobactrum</taxon>
    </lineage>
</organism>
<dbReference type="RefSeq" id="WP_153481642.1">
    <property type="nucleotide sequence ID" value="NZ_VWNA01000001.1"/>
</dbReference>
<dbReference type="GO" id="GO:0045900">
    <property type="term" value="P:negative regulation of translational elongation"/>
    <property type="evidence" value="ECO:0007669"/>
    <property type="project" value="TreeGrafter"/>
</dbReference>
<evidence type="ECO:0000259" key="5">
    <source>
        <dbReference type="Pfam" id="PF16321"/>
    </source>
</evidence>
<dbReference type="SUPFAM" id="SSF69754">
    <property type="entry name" value="Ribosome binding protein Y (YfiA homologue)"/>
    <property type="match status" value="1"/>
</dbReference>
<dbReference type="AlphaFoldDB" id="A0A6A7Y4M8"/>
<dbReference type="InterPro" id="IPR032528">
    <property type="entry name" value="Ribosom_S30AE_C"/>
</dbReference>
<comment type="subunit">
    <text evidence="2">Associates exclusively with 100S ribosomes, which are dimers of 70S ribosomes.</text>
</comment>
<name>A0A6A7Y4M8_9HYPH</name>
<evidence type="ECO:0000313" key="6">
    <source>
        <dbReference type="EMBL" id="MQT13327.1"/>
    </source>
</evidence>
<proteinExistence type="inferred from homology"/>
<evidence type="ECO:0000256" key="1">
    <source>
        <dbReference type="ARBA" id="ARBA00022845"/>
    </source>
</evidence>
<dbReference type="InterPro" id="IPR038416">
    <property type="entry name" value="Ribosom_S30AE_C_sf"/>
</dbReference>
<dbReference type="GO" id="GO:0022627">
    <property type="term" value="C:cytosolic small ribosomal subunit"/>
    <property type="evidence" value="ECO:0007669"/>
    <property type="project" value="TreeGrafter"/>
</dbReference>
<dbReference type="InterPro" id="IPR050574">
    <property type="entry name" value="HPF/YfiA_ribosome-assoc"/>
</dbReference>
<dbReference type="Proteomes" id="UP000332515">
    <property type="component" value="Unassembled WGS sequence"/>
</dbReference>
<dbReference type="InterPro" id="IPR036567">
    <property type="entry name" value="RHF-like"/>
</dbReference>
<keyword evidence="1 4" id="KW-0810">Translation regulation</keyword>
<evidence type="ECO:0000313" key="7">
    <source>
        <dbReference type="Proteomes" id="UP000332515"/>
    </source>
</evidence>
<evidence type="ECO:0000256" key="2">
    <source>
        <dbReference type="ARBA" id="ARBA00038695"/>
    </source>
</evidence>
<dbReference type="Gene3D" id="3.30.505.50">
    <property type="entry name" value="Sigma 54 modulation/S30EA ribosomal protein, C-terminal domain"/>
    <property type="match status" value="1"/>
</dbReference>
<dbReference type="PANTHER" id="PTHR33231:SF1">
    <property type="entry name" value="30S RIBOSOMAL PROTEIN"/>
    <property type="match status" value="1"/>
</dbReference>
<keyword evidence="4" id="KW-0963">Cytoplasm</keyword>
<dbReference type="InterPro" id="IPR034694">
    <property type="entry name" value="HPF_long/plastid"/>
</dbReference>
<reference evidence="6 7" key="1">
    <citation type="submission" date="2019-09" db="EMBL/GenBank/DDBJ databases">
        <title>Segnochrobactrum spirostomi gen. nov., sp. nov., isolated from the ciliate Spirostomum cf. yagiui and description of a novel family, Segnochrobactraceae fam. nov. within the order Rhizobiales of the class Alphaproteobacteria.</title>
        <authorList>
            <person name="Akter S."/>
            <person name="Shazib S.U.A."/>
            <person name="Shin M.K."/>
        </authorList>
    </citation>
    <scope>NUCLEOTIDE SEQUENCE [LARGE SCALE GENOMIC DNA]</scope>
    <source>
        <strain evidence="6 7">Sp-1</strain>
    </source>
</reference>
<gene>
    <name evidence="6" type="primary">raiA</name>
    <name evidence="4" type="synonym">hpf</name>
    <name evidence="6" type="ORF">F0357_11875</name>
</gene>
<dbReference type="Pfam" id="PF16321">
    <property type="entry name" value="Ribosom_S30AE_C"/>
    <property type="match status" value="1"/>
</dbReference>
<evidence type="ECO:0000256" key="3">
    <source>
        <dbReference type="ARBA" id="ARBA00041148"/>
    </source>
</evidence>
<evidence type="ECO:0000256" key="4">
    <source>
        <dbReference type="HAMAP-Rule" id="MF_00839"/>
    </source>
</evidence>
<comment type="subcellular location">
    <subcellularLocation>
        <location evidence="4">Cytoplasm</location>
    </subcellularLocation>
</comment>
<comment type="function">
    <text evidence="4">Required for dimerization of active 70S ribosomes into 100S ribosomes in stationary phase; 100S ribosomes are translationally inactive and sometimes present during exponential growth.</text>
</comment>
<dbReference type="Pfam" id="PF02482">
    <property type="entry name" value="Ribosomal_S30AE"/>
    <property type="match status" value="1"/>
</dbReference>
<dbReference type="EMBL" id="VWNA01000001">
    <property type="protein sequence ID" value="MQT13327.1"/>
    <property type="molecule type" value="Genomic_DNA"/>
</dbReference>
<protein>
    <recommendedName>
        <fullName evidence="3 4">Ribosome hibernation promoting factor</fullName>
        <shortName evidence="4">HPF</shortName>
    </recommendedName>
</protein>
<dbReference type="Gene3D" id="3.30.160.100">
    <property type="entry name" value="Ribosome hibernation promotion factor-like"/>
    <property type="match status" value="1"/>
</dbReference>
<sequence length="195" mass="21144">MTLRVSGKNIDIGEALRSRIETRISEIVGKYFEGGYNGHATVEPEGSAFRTDCSIHLDTGIVLKSSAVAHDAYQSFDATADRIEKRLRRYKSRLRGRHGHHDQASGALEAAAYVLASTETEEELPADHSPLVIAETSTRIKTMTVGMAVMELDLTEAPVVVFRNAAHGGVNVVFRRADGNVSWIDPALIATPNGA</sequence>
<dbReference type="PANTHER" id="PTHR33231">
    <property type="entry name" value="30S RIBOSOMAL PROTEIN"/>
    <property type="match status" value="1"/>
</dbReference>
<comment type="caution">
    <text evidence="6">The sequence shown here is derived from an EMBL/GenBank/DDBJ whole genome shotgun (WGS) entry which is preliminary data.</text>
</comment>
<feature type="domain" description="Sigma 54 modulation/S30EA ribosomal protein C-terminal" evidence="5">
    <location>
        <begin position="129"/>
        <end position="181"/>
    </location>
</feature>
<dbReference type="GO" id="GO:0043024">
    <property type="term" value="F:ribosomal small subunit binding"/>
    <property type="evidence" value="ECO:0007669"/>
    <property type="project" value="TreeGrafter"/>
</dbReference>
<dbReference type="NCBIfam" id="TIGR00741">
    <property type="entry name" value="yfiA"/>
    <property type="match status" value="1"/>
</dbReference>
<comment type="subunit">
    <text evidence="4">Interacts with 100S ribosomes.</text>
</comment>
<dbReference type="InterPro" id="IPR003489">
    <property type="entry name" value="RHF/RaiA"/>
</dbReference>
<dbReference type="HAMAP" id="MF_00839">
    <property type="entry name" value="HPF"/>
    <property type="match status" value="1"/>
</dbReference>
<keyword evidence="7" id="KW-1185">Reference proteome</keyword>
<comment type="similarity">
    <text evidence="4">Belongs to the HPF/YfiA ribosome-associated protein family. Long HPF subfamily.</text>
</comment>
<accession>A0A6A7Y4M8</accession>